<dbReference type="EC" id="7.6.2.2" evidence="3"/>
<evidence type="ECO:0000256" key="3">
    <source>
        <dbReference type="ARBA" id="ARBA00012191"/>
    </source>
</evidence>
<dbReference type="PROSITE" id="PS00211">
    <property type="entry name" value="ABC_TRANSPORTER_1"/>
    <property type="match status" value="2"/>
</dbReference>
<dbReference type="GO" id="GO:0015421">
    <property type="term" value="F:ABC-type oligopeptide transporter activity"/>
    <property type="evidence" value="ECO:0007669"/>
    <property type="project" value="TreeGrafter"/>
</dbReference>
<evidence type="ECO:0000256" key="1">
    <source>
        <dbReference type="ARBA" id="ARBA00004141"/>
    </source>
</evidence>
<dbReference type="GO" id="GO:0017085">
    <property type="term" value="P:response to insecticide"/>
    <property type="evidence" value="ECO:0007669"/>
    <property type="project" value="UniProtKB-ARBA"/>
</dbReference>
<keyword evidence="10 15" id="KW-1133">Transmembrane helix</keyword>
<keyword evidence="8" id="KW-0067">ATP-binding</keyword>
<dbReference type="InterPro" id="IPR003593">
    <property type="entry name" value="AAA+_ATPase"/>
</dbReference>
<dbReference type="PANTHER" id="PTHR43394:SF27">
    <property type="entry name" value="ATP-DEPENDENT TRANSLOCASE ABCB1-LIKE"/>
    <property type="match status" value="1"/>
</dbReference>
<feature type="transmembrane region" description="Helical" evidence="15">
    <location>
        <begin position="700"/>
        <end position="725"/>
    </location>
</feature>
<evidence type="ECO:0000259" key="18">
    <source>
        <dbReference type="PROSITE" id="PS50929"/>
    </source>
</evidence>
<evidence type="ECO:0000256" key="12">
    <source>
        <dbReference type="ARBA" id="ARBA00023180"/>
    </source>
</evidence>
<dbReference type="PROSITE" id="PS50893">
    <property type="entry name" value="ABC_TRANSPORTER_2"/>
    <property type="match status" value="2"/>
</dbReference>
<organism evidence="19 20">
    <name type="scientific">Asbolus verrucosus</name>
    <name type="common">Desert ironclad beetle</name>
    <dbReference type="NCBI Taxonomy" id="1661398"/>
    <lineage>
        <taxon>Eukaryota</taxon>
        <taxon>Metazoa</taxon>
        <taxon>Ecdysozoa</taxon>
        <taxon>Arthropoda</taxon>
        <taxon>Hexapoda</taxon>
        <taxon>Insecta</taxon>
        <taxon>Pterygota</taxon>
        <taxon>Neoptera</taxon>
        <taxon>Endopterygota</taxon>
        <taxon>Coleoptera</taxon>
        <taxon>Polyphaga</taxon>
        <taxon>Cucujiformia</taxon>
        <taxon>Tenebrionidae</taxon>
        <taxon>Pimeliinae</taxon>
        <taxon>Asbolus</taxon>
    </lineage>
</organism>
<comment type="catalytic activity">
    <reaction evidence="13">
        <text>ATP + H2O + xenobioticSide 1 = ADP + phosphate + xenobioticSide 2.</text>
        <dbReference type="EC" id="7.6.2.2"/>
    </reaction>
</comment>
<dbReference type="GO" id="GO:0008559">
    <property type="term" value="F:ABC-type xenobiotic transporter activity"/>
    <property type="evidence" value="ECO:0007669"/>
    <property type="project" value="UniProtKB-EC"/>
</dbReference>
<feature type="domain" description="ABC transmembrane type-1" evidence="18">
    <location>
        <begin position="13"/>
        <end position="318"/>
    </location>
</feature>
<evidence type="ECO:0000259" key="17">
    <source>
        <dbReference type="PROSITE" id="PS50893"/>
    </source>
</evidence>
<keyword evidence="11 15" id="KW-0472">Membrane</keyword>
<feature type="transmembrane region" description="Helical" evidence="15">
    <location>
        <begin position="252"/>
        <end position="275"/>
    </location>
</feature>
<feature type="domain" description="ABC transporter" evidence="17">
    <location>
        <begin position="978"/>
        <end position="1197"/>
    </location>
</feature>
<dbReference type="FunFam" id="1.20.1560.10:FF:000009">
    <property type="entry name" value="ABC transporter B family member 1"/>
    <property type="match status" value="1"/>
</dbReference>
<evidence type="ECO:0000256" key="11">
    <source>
        <dbReference type="ARBA" id="ARBA00023136"/>
    </source>
</evidence>
<evidence type="ECO:0000256" key="6">
    <source>
        <dbReference type="ARBA" id="ARBA00022737"/>
    </source>
</evidence>
<evidence type="ECO:0000256" key="7">
    <source>
        <dbReference type="ARBA" id="ARBA00022741"/>
    </source>
</evidence>
<dbReference type="FunFam" id="3.40.50.300:FF:000479">
    <property type="entry name" value="Multidrug resistance protein 1A"/>
    <property type="match status" value="2"/>
</dbReference>
<evidence type="ECO:0000256" key="9">
    <source>
        <dbReference type="ARBA" id="ARBA00022967"/>
    </source>
</evidence>
<evidence type="ECO:0000256" key="8">
    <source>
        <dbReference type="ARBA" id="ARBA00022840"/>
    </source>
</evidence>
<keyword evidence="9" id="KW-1278">Translocase</keyword>
<dbReference type="InterPro" id="IPR017871">
    <property type="entry name" value="ABC_transporter-like_CS"/>
</dbReference>
<dbReference type="PANTHER" id="PTHR43394">
    <property type="entry name" value="ATP-DEPENDENT PERMEASE MDL1, MITOCHONDRIAL"/>
    <property type="match status" value="1"/>
</dbReference>
<keyword evidence="20" id="KW-1185">Reference proteome</keyword>
<dbReference type="CDD" id="cd03249">
    <property type="entry name" value="ABC_MTABC3_MDL1_MDL2"/>
    <property type="match status" value="2"/>
</dbReference>
<comment type="subcellular location">
    <subcellularLocation>
        <location evidence="1">Membrane</location>
        <topology evidence="1">Multi-pass membrane protein</topology>
    </subcellularLocation>
</comment>
<reference evidence="19 20" key="1">
    <citation type="submission" date="2017-03" db="EMBL/GenBank/DDBJ databases">
        <title>Genome of the blue death feigning beetle - Asbolus verrucosus.</title>
        <authorList>
            <person name="Rider S.D."/>
        </authorList>
    </citation>
    <scope>NUCLEOTIDE SEQUENCE [LARGE SCALE GENOMIC DNA]</scope>
    <source>
        <strain evidence="19">Butters</strain>
        <tissue evidence="19">Head and leg muscle</tissue>
    </source>
</reference>
<dbReference type="FunFam" id="1.20.1560.10:FF:000018">
    <property type="entry name" value="ATP-binding cassette subfamily B member 11"/>
    <property type="match status" value="1"/>
</dbReference>
<feature type="domain" description="ABC transmembrane type-1" evidence="18">
    <location>
        <begin position="658"/>
        <end position="944"/>
    </location>
</feature>
<dbReference type="GO" id="GO:0097254">
    <property type="term" value="P:renal tubular secretion"/>
    <property type="evidence" value="ECO:0007669"/>
    <property type="project" value="UniProtKB-ARBA"/>
</dbReference>
<dbReference type="Proteomes" id="UP000292052">
    <property type="component" value="Unassembled WGS sequence"/>
</dbReference>
<sequence length="1197" mass="131872">FRYATGMDIFLMLLGSISALCTGVLQPLNTLLFGTLTGNIVDYAKIISSNITDQKIIDEATDAFIGHITDFAIYNSLIGVGMLVLSYVSTETFNYTALRQIFKIRSLYMEKVLNQDISWYDLNHTGDFSSRMSDDLTKFEDGIGEKVPMFIHFQGAFVASLIMALVMGWELALICLTSLPVSMIAIGIIGVLTSKLAKKEQDAYGSAGTIAEEVLTSIRTVVAFGGQEKEIDRYDKELEFAKKNNIKRASMTASGFGLLWFFIYGSYALAFWYGVKLILEGRDTPDPDYDAETMVTVFFSVMTGSMNFGISSPYIEAFGVAKAAGSKVFQIIDNIPIINLSKGKGEKINNLKGNITFKDVKFHYPSRKDVPILQGLDLEIKAGDSVALVGSSGCGKSTCIQLIQRFYDPVSGEVSIDGKNLKDLDLTWLRSNIGVVGQEPILFGTTIAENIRYGNQQVTDEDIKKAAIKANAHEFIKALPSGYETLVGERGAQLSGGQKQRIAIARALIRSPAVLLLDEATSALDTNSEAKVQAALDKASQDCTTIIVAHRLSTIRGANKIVVISKGKVVEQGTHKELMALKNEYYNLVTTQVAGSESLGKTDDEEDKKNIEFEDLRKASVNDNNEETSEDENNDEDKKYVSLWSILKLNTPEWVYILVGCAASIVMGCSMPAFAVIFGDIMGVLSEQNETYVRKETDKFCIYFVIAGVASGIATFLQIFMFSIAGEKLTMRLRSKMFQAMLRQEMGWYDKKDNGVGALCARLSGEAAHVQGATGQRIGTILQSIATLGLSVGLSMYYQWKLGLVAMAFTPFILIAIFLQHRLMTVENDAHHKSLQKSTKLAVEAVANVRTVVSLGCEETFHSLYISYLIPHYQRTLRNTHFRAVVLGLARSLMFFAYSVCMYYGGILIKDGLLYQDVFKVSQSLIMGTVSIANALAFTPNLQKGLVAASRIINLFNRSPLVRDEANAKDNNWGSGTIEYNKIYFSYPTRPNITVLKGLDLSVIKGKTVALVGPSGCGKSTIIQLIERFYDPNEGNLTLDGEDIRNIKLASHRSHLGIVSQEPNLFDRTIGDNIAYGDNSRTVDKNEILEAAKNANIHSFISSLPLGYETRLGEKGTQLSGGQKQRVAIARALVRNPKLLLLDEATSALDTESEKVVQEALDNAKKGRTCITIAHRLTTIQDADVICWYLKWEHTPN</sequence>
<feature type="transmembrane region" description="Helical" evidence="15">
    <location>
        <begin position="654"/>
        <end position="679"/>
    </location>
</feature>
<evidence type="ECO:0000256" key="5">
    <source>
        <dbReference type="ARBA" id="ARBA00022692"/>
    </source>
</evidence>
<accession>A0A482VMA8</accession>
<evidence type="ECO:0000313" key="19">
    <source>
        <dbReference type="EMBL" id="RZC33786.1"/>
    </source>
</evidence>
<dbReference type="Gene3D" id="1.20.1560.10">
    <property type="entry name" value="ABC transporter type 1, transmembrane domain"/>
    <property type="match status" value="1"/>
</dbReference>
<feature type="chain" id="PRO_5019735977" description="ABC-type xenobiotic transporter" evidence="16">
    <location>
        <begin position="20"/>
        <end position="1197"/>
    </location>
</feature>
<feature type="signal peptide" evidence="16">
    <location>
        <begin position="1"/>
        <end position="19"/>
    </location>
</feature>
<dbReference type="GO" id="GO:0016887">
    <property type="term" value="F:ATP hydrolysis activity"/>
    <property type="evidence" value="ECO:0007669"/>
    <property type="project" value="InterPro"/>
</dbReference>
<dbReference type="Pfam" id="PF00664">
    <property type="entry name" value="ABC_membrane"/>
    <property type="match status" value="2"/>
</dbReference>
<dbReference type="SUPFAM" id="SSF52540">
    <property type="entry name" value="P-loop containing nucleoside triphosphate hydrolases"/>
    <property type="match status" value="2"/>
</dbReference>
<dbReference type="Pfam" id="PF00005">
    <property type="entry name" value="ABC_tran"/>
    <property type="match status" value="2"/>
</dbReference>
<feature type="compositionally biased region" description="Acidic residues" evidence="14">
    <location>
        <begin position="624"/>
        <end position="634"/>
    </location>
</feature>
<dbReference type="GO" id="GO:0005524">
    <property type="term" value="F:ATP binding"/>
    <property type="evidence" value="ECO:0007669"/>
    <property type="project" value="UniProtKB-KW"/>
</dbReference>
<dbReference type="CDD" id="cd18577">
    <property type="entry name" value="ABC_6TM_Pgp_ABCB1_D1_like"/>
    <property type="match status" value="1"/>
</dbReference>
<dbReference type="SUPFAM" id="SSF90123">
    <property type="entry name" value="ABC transporter transmembrane region"/>
    <property type="match status" value="2"/>
</dbReference>
<dbReference type="SMART" id="SM00382">
    <property type="entry name" value="AAA"/>
    <property type="match status" value="2"/>
</dbReference>
<dbReference type="InterPro" id="IPR039421">
    <property type="entry name" value="Type_1_exporter"/>
</dbReference>
<keyword evidence="12" id="KW-0325">Glycoprotein</keyword>
<keyword evidence="16" id="KW-0732">Signal</keyword>
<feature type="transmembrane region" description="Helical" evidence="15">
    <location>
        <begin position="884"/>
        <end position="905"/>
    </location>
</feature>
<dbReference type="InterPro" id="IPR036640">
    <property type="entry name" value="ABC1_TM_sf"/>
</dbReference>
<keyword evidence="7" id="KW-0547">Nucleotide-binding</keyword>
<feature type="transmembrane region" description="Helical" evidence="15">
    <location>
        <begin position="147"/>
        <end position="165"/>
    </location>
</feature>
<dbReference type="GO" id="GO:0005743">
    <property type="term" value="C:mitochondrial inner membrane"/>
    <property type="evidence" value="ECO:0007669"/>
    <property type="project" value="TreeGrafter"/>
</dbReference>
<evidence type="ECO:0000256" key="10">
    <source>
        <dbReference type="ARBA" id="ARBA00022989"/>
    </source>
</evidence>
<evidence type="ECO:0000256" key="13">
    <source>
        <dbReference type="ARBA" id="ARBA00034018"/>
    </source>
</evidence>
<keyword evidence="4" id="KW-0813">Transport</keyword>
<evidence type="ECO:0000256" key="16">
    <source>
        <dbReference type="SAM" id="SignalP"/>
    </source>
</evidence>
<feature type="transmembrane region" description="Helical" evidence="15">
    <location>
        <begin position="171"/>
        <end position="192"/>
    </location>
</feature>
<keyword evidence="5 15" id="KW-0812">Transmembrane</keyword>
<evidence type="ECO:0000313" key="20">
    <source>
        <dbReference type="Proteomes" id="UP000292052"/>
    </source>
</evidence>
<feature type="transmembrane region" description="Helical" evidence="15">
    <location>
        <begin position="71"/>
        <end position="90"/>
    </location>
</feature>
<dbReference type="GO" id="GO:0090374">
    <property type="term" value="P:oligopeptide export from mitochondrion"/>
    <property type="evidence" value="ECO:0007669"/>
    <property type="project" value="TreeGrafter"/>
</dbReference>
<feature type="non-terminal residue" evidence="19">
    <location>
        <position position="1"/>
    </location>
</feature>
<comment type="similarity">
    <text evidence="2">Belongs to the ABC transporter superfamily. ABCB family. Multidrug resistance exporter (TC 3.A.1.201) subfamily.</text>
</comment>
<gene>
    <name evidence="19" type="ORF">BDFB_008663</name>
</gene>
<protein>
    <recommendedName>
        <fullName evidence="3">ABC-type xenobiotic transporter</fullName>
        <ecNumber evidence="3">7.6.2.2</ecNumber>
    </recommendedName>
</protein>
<evidence type="ECO:0000256" key="14">
    <source>
        <dbReference type="SAM" id="MobiDB-lite"/>
    </source>
</evidence>
<dbReference type="STRING" id="1661398.A0A482VMA8"/>
<dbReference type="PROSITE" id="PS50929">
    <property type="entry name" value="ABC_TM1F"/>
    <property type="match status" value="2"/>
</dbReference>
<dbReference type="CDD" id="cd18578">
    <property type="entry name" value="ABC_6TM_Pgp_ABCB1_D2_like"/>
    <property type="match status" value="1"/>
</dbReference>
<evidence type="ECO:0000256" key="4">
    <source>
        <dbReference type="ARBA" id="ARBA00022448"/>
    </source>
</evidence>
<dbReference type="EMBL" id="QDEB01085745">
    <property type="protein sequence ID" value="RZC33786.1"/>
    <property type="molecule type" value="Genomic_DNA"/>
</dbReference>
<proteinExistence type="inferred from homology"/>
<comment type="caution">
    <text evidence="19">The sequence shown here is derived from an EMBL/GenBank/DDBJ whole genome shotgun (WGS) entry which is preliminary data.</text>
</comment>
<dbReference type="InterPro" id="IPR011527">
    <property type="entry name" value="ABC1_TM_dom"/>
</dbReference>
<evidence type="ECO:0000256" key="15">
    <source>
        <dbReference type="SAM" id="Phobius"/>
    </source>
</evidence>
<dbReference type="InterPro" id="IPR027417">
    <property type="entry name" value="P-loop_NTPase"/>
</dbReference>
<keyword evidence="6" id="KW-0677">Repeat</keyword>
<dbReference type="Gene3D" id="3.40.50.300">
    <property type="entry name" value="P-loop containing nucleotide triphosphate hydrolases"/>
    <property type="match status" value="2"/>
</dbReference>
<evidence type="ECO:0000256" key="2">
    <source>
        <dbReference type="ARBA" id="ARBA00007577"/>
    </source>
</evidence>
<dbReference type="AlphaFoldDB" id="A0A482VMA8"/>
<feature type="domain" description="ABC transporter" evidence="17">
    <location>
        <begin position="355"/>
        <end position="591"/>
    </location>
</feature>
<feature type="region of interest" description="Disordered" evidence="14">
    <location>
        <begin position="612"/>
        <end position="634"/>
    </location>
</feature>
<dbReference type="OrthoDB" id="6500128at2759"/>
<feature type="transmembrane region" description="Helical" evidence="15">
    <location>
        <begin position="798"/>
        <end position="819"/>
    </location>
</feature>
<feature type="transmembrane region" description="Helical" evidence="15">
    <location>
        <begin position="9"/>
        <end position="28"/>
    </location>
</feature>
<name>A0A482VMA8_ASBVE</name>
<dbReference type="InterPro" id="IPR003439">
    <property type="entry name" value="ABC_transporter-like_ATP-bd"/>
</dbReference>